<feature type="non-terminal residue" evidence="2">
    <location>
        <position position="174"/>
    </location>
</feature>
<evidence type="ECO:0000313" key="2">
    <source>
        <dbReference type="EMBL" id="GAH84834.1"/>
    </source>
</evidence>
<name>X1K3G3_9ZZZZ</name>
<keyword evidence="1" id="KW-0472">Membrane</keyword>
<keyword evidence="1" id="KW-1133">Transmembrane helix</keyword>
<protein>
    <submittedName>
        <fullName evidence="2">Uncharacterized protein</fullName>
    </submittedName>
</protein>
<feature type="transmembrane region" description="Helical" evidence="1">
    <location>
        <begin position="12"/>
        <end position="30"/>
    </location>
</feature>
<gene>
    <name evidence="2" type="ORF">S03H2_66942</name>
</gene>
<keyword evidence="1" id="KW-0812">Transmembrane</keyword>
<proteinExistence type="predicted"/>
<dbReference type="AlphaFoldDB" id="X1K3G3"/>
<sequence length="174" mass="20038">MQKLKRTIEITTIVIALGALILAVYNFWFLHIRVSEDSIVSILTFSSEDEFDNKKAFSSDIAFINKGNRNVIVSHVSMIISDRKRPYYFPWHRNQPIILEPFEMFSERIYFISEDKPWGSVKHLLDYLWSSPEGTILHANLGFFVVDSSGRSHRISSNSFSLSRDSYGVNIIVG</sequence>
<accession>X1K3G3</accession>
<organism evidence="2">
    <name type="scientific">marine sediment metagenome</name>
    <dbReference type="NCBI Taxonomy" id="412755"/>
    <lineage>
        <taxon>unclassified sequences</taxon>
        <taxon>metagenomes</taxon>
        <taxon>ecological metagenomes</taxon>
    </lineage>
</organism>
<evidence type="ECO:0000256" key="1">
    <source>
        <dbReference type="SAM" id="Phobius"/>
    </source>
</evidence>
<reference evidence="2" key="1">
    <citation type="journal article" date="2014" name="Front. Microbiol.">
        <title>High frequency of phylogenetically diverse reductive dehalogenase-homologous genes in deep subseafloor sedimentary metagenomes.</title>
        <authorList>
            <person name="Kawai M."/>
            <person name="Futagami T."/>
            <person name="Toyoda A."/>
            <person name="Takaki Y."/>
            <person name="Nishi S."/>
            <person name="Hori S."/>
            <person name="Arai W."/>
            <person name="Tsubouchi T."/>
            <person name="Morono Y."/>
            <person name="Uchiyama I."/>
            <person name="Ito T."/>
            <person name="Fujiyama A."/>
            <person name="Inagaki F."/>
            <person name="Takami H."/>
        </authorList>
    </citation>
    <scope>NUCLEOTIDE SEQUENCE</scope>
    <source>
        <strain evidence="2">Expedition CK06-06</strain>
    </source>
</reference>
<dbReference type="EMBL" id="BARU01043763">
    <property type="protein sequence ID" value="GAH84834.1"/>
    <property type="molecule type" value="Genomic_DNA"/>
</dbReference>
<comment type="caution">
    <text evidence="2">The sequence shown here is derived from an EMBL/GenBank/DDBJ whole genome shotgun (WGS) entry which is preliminary data.</text>
</comment>